<dbReference type="KEGG" id="kal:KALB_4962"/>
<organism evidence="2 3">
    <name type="scientific">Kutzneria albida DSM 43870</name>
    <dbReference type="NCBI Taxonomy" id="1449976"/>
    <lineage>
        <taxon>Bacteria</taxon>
        <taxon>Bacillati</taxon>
        <taxon>Actinomycetota</taxon>
        <taxon>Actinomycetes</taxon>
        <taxon>Pseudonocardiales</taxon>
        <taxon>Pseudonocardiaceae</taxon>
        <taxon>Kutzneria</taxon>
    </lineage>
</organism>
<name>W5WJI2_9PSEU</name>
<feature type="region of interest" description="Disordered" evidence="1">
    <location>
        <begin position="458"/>
        <end position="480"/>
    </location>
</feature>
<dbReference type="AlphaFoldDB" id="W5WJI2"/>
<protein>
    <submittedName>
        <fullName evidence="2">Uncharacterized protein</fullName>
    </submittedName>
</protein>
<dbReference type="EMBL" id="CP007155">
    <property type="protein sequence ID" value="AHH98324.1"/>
    <property type="molecule type" value="Genomic_DNA"/>
</dbReference>
<dbReference type="Proteomes" id="UP000019225">
    <property type="component" value="Chromosome"/>
</dbReference>
<accession>W5WJI2</accession>
<reference evidence="2 3" key="1">
    <citation type="journal article" date="2014" name="BMC Genomics">
        <title>Complete genome sequence of producer of the glycopeptide antibiotic Aculeximycin Kutzneria albida DSM 43870T, a representative of minor genus of Pseudonocardiaceae.</title>
        <authorList>
            <person name="Rebets Y."/>
            <person name="Tokovenko B."/>
            <person name="Lushchyk I."/>
            <person name="Ruckert C."/>
            <person name="Zaburannyi N."/>
            <person name="Bechthold A."/>
            <person name="Kalinowski J."/>
            <person name="Luzhetskyy A."/>
        </authorList>
    </citation>
    <scope>NUCLEOTIDE SEQUENCE [LARGE SCALE GENOMIC DNA]</scope>
    <source>
        <strain evidence="2">DSM 43870</strain>
    </source>
</reference>
<keyword evidence="3" id="KW-1185">Reference proteome</keyword>
<feature type="region of interest" description="Disordered" evidence="1">
    <location>
        <begin position="343"/>
        <end position="365"/>
    </location>
</feature>
<dbReference type="HOGENOM" id="CLU_532938_0_0_11"/>
<feature type="region of interest" description="Disordered" evidence="1">
    <location>
        <begin position="1"/>
        <end position="21"/>
    </location>
</feature>
<gene>
    <name evidence="2" type="ORF">KALB_4962</name>
</gene>
<proteinExistence type="predicted"/>
<evidence type="ECO:0000313" key="2">
    <source>
        <dbReference type="EMBL" id="AHH98324.1"/>
    </source>
</evidence>
<evidence type="ECO:0000256" key="1">
    <source>
        <dbReference type="SAM" id="MobiDB-lite"/>
    </source>
</evidence>
<dbReference type="eggNOG" id="ENOG5031XAZ">
    <property type="taxonomic scope" value="Bacteria"/>
</dbReference>
<dbReference type="STRING" id="1449976.KALB_4962"/>
<evidence type="ECO:0000313" key="3">
    <source>
        <dbReference type="Proteomes" id="UP000019225"/>
    </source>
</evidence>
<sequence>MNIMTKAVASIEPGDDDAEQPNGSFHVILSAQSKDRDGEVLRHDEWDDLPDWINFDIDHAMTVEKTIGSGVPTIEDDGNLHVRGTYSSLRLAQDVRTLVNERHVRNTSVTFMTRKEQKDGKTVVKRELLNGAFVAIPSNRDTVVLESKGLDVTAKAGARNSARDAKQIQAIHDAAADLGASCSGADAVNADTGAMDGANKSAVVINVPPGQDLDKFAMPTATRRLAVAGALSGAALAELSQAAETAKTGVQPERPARAAKALSNSVEDLQARISDVLADIYSEEDGDNWTYLQATFLDEDAQSGTIVYCLNGDSLSRTFTDDGNQVVLGDQVTDVTIVTSVVPEGTGEPDEQTQEQATGKSVGAKAISDEDWDGSASRFTLEQYRASCLIGPSEASEDKADYKLPVKEPNGDVNRNAVHAAAAALAGGRGGVDASDDEKKAAAKTLIALYGQLKEDPPDSLVELAGDSPKDDAKSADPAAADVKSAAAVSADEVALRARALQIEVQAHALQ</sequence>
<dbReference type="RefSeq" id="WP_051913235.1">
    <property type="nucleotide sequence ID" value="NZ_CP007155.1"/>
</dbReference>